<sequence>MCYCVCLLFPLCPLLFPAVLHYPLTLPSMTHMHEHTNPASHILQPLPPAFLHPTQSPLHHHHRHHHHEDTRTQSYMDNVIWLPYTNTITLTIVRILTHPSLRLPVFASLLLCVSCEKTNLVVSNMTTNESFNWKRFVYLQTPIWTRVDEYLIPDEDMQLESEASNGRDIVEVWRENRKKMKEEAEMILKTEDGKEMVEIENNIAEYLGKVEKNKQESKDKEDKVGKDSCPFPTMKHFYLRRKCIVEEARTAPFYLGSAKANFAYVKNPVHFKVERSPTLDELKKRE</sequence>
<gene>
    <name evidence="2" type="ORF">PBIL07802_LOCUS29351</name>
</gene>
<evidence type="ECO:0000313" key="2">
    <source>
        <dbReference type="EMBL" id="CAE0267008.1"/>
    </source>
</evidence>
<dbReference type="AlphaFoldDB" id="A0A7S3GI32"/>
<accession>A0A7S3GI32</accession>
<evidence type="ECO:0000256" key="1">
    <source>
        <dbReference type="SAM" id="SignalP"/>
    </source>
</evidence>
<dbReference type="EMBL" id="HBIB01044852">
    <property type="protein sequence ID" value="CAE0267008.1"/>
    <property type="molecule type" value="Transcribed_RNA"/>
</dbReference>
<keyword evidence="1" id="KW-0732">Signal</keyword>
<reference evidence="2" key="1">
    <citation type="submission" date="2021-01" db="EMBL/GenBank/DDBJ databases">
        <authorList>
            <person name="Corre E."/>
            <person name="Pelletier E."/>
            <person name="Niang G."/>
            <person name="Scheremetjew M."/>
            <person name="Finn R."/>
            <person name="Kale V."/>
            <person name="Holt S."/>
            <person name="Cochrane G."/>
            <person name="Meng A."/>
            <person name="Brown T."/>
            <person name="Cohen L."/>
        </authorList>
    </citation>
    <scope>NUCLEOTIDE SEQUENCE</scope>
    <source>
        <strain evidence="2">NIES-2562</strain>
    </source>
</reference>
<feature type="signal peptide" evidence="1">
    <location>
        <begin position="1"/>
        <end position="21"/>
    </location>
</feature>
<protein>
    <submittedName>
        <fullName evidence="2">Uncharacterized protein</fullName>
    </submittedName>
</protein>
<feature type="chain" id="PRO_5031314718" evidence="1">
    <location>
        <begin position="22"/>
        <end position="286"/>
    </location>
</feature>
<proteinExistence type="predicted"/>
<organism evidence="2">
    <name type="scientific">Palpitomonas bilix</name>
    <dbReference type="NCBI Taxonomy" id="652834"/>
    <lineage>
        <taxon>Eukaryota</taxon>
        <taxon>Eukaryota incertae sedis</taxon>
    </lineage>
</organism>
<name>A0A7S3GI32_9EUKA</name>